<dbReference type="Proteomes" id="UP000281647">
    <property type="component" value="Unassembled WGS sequence"/>
</dbReference>
<evidence type="ECO:0000313" key="5">
    <source>
        <dbReference type="Proteomes" id="UP000281647"/>
    </source>
</evidence>
<evidence type="ECO:0000259" key="3">
    <source>
        <dbReference type="SMART" id="SM00062"/>
    </source>
</evidence>
<dbReference type="SUPFAM" id="SSF53850">
    <property type="entry name" value="Periplasmic binding protein-like II"/>
    <property type="match status" value="1"/>
</dbReference>
<dbReference type="Gene3D" id="3.40.190.10">
    <property type="entry name" value="Periplasmic binding protein-like II"/>
    <property type="match status" value="2"/>
</dbReference>
<evidence type="ECO:0000313" key="4">
    <source>
        <dbReference type="EMBL" id="RUM99903.1"/>
    </source>
</evidence>
<evidence type="ECO:0000256" key="2">
    <source>
        <dbReference type="SAM" id="SignalP"/>
    </source>
</evidence>
<gene>
    <name evidence="4" type="ORF">EET67_01150</name>
</gene>
<keyword evidence="5" id="KW-1185">Reference proteome</keyword>
<dbReference type="PANTHER" id="PTHR35936:SF17">
    <property type="entry name" value="ARGININE-BINDING EXTRACELLULAR PROTEIN ARTP"/>
    <property type="match status" value="1"/>
</dbReference>
<sequence length="283" mass="31461">MKSFCKLALASSILFAGIAQAAAGCLDDIRTAGKLRVGVGVMGLKPWIWQQEDGAYTGLENEILEFVAKDMGLEYEYVITEWTTLIPGLKAERWDIVMSGMGKTEQRVAEGKISFSDFYFMYHDRIVVKKDSPIQNIEDLKGKTLASTMGSNDSLVAHSLVEKGVADKVMDYNNFGEPFVALRNGQVDAVVMDQAVLVAQMSEMDDLRIVGEPLYFVPSAEWAEVQNKADYRLGSTGVALRPECDDLRIAFNSGLKKLDEQGERQKILSKYGLWDESQTNFAK</sequence>
<protein>
    <submittedName>
        <fullName evidence="4">Amino acid ABC transporter substrate-binding protein</fullName>
    </submittedName>
</protein>
<keyword evidence="1 2" id="KW-0732">Signal</keyword>
<evidence type="ECO:0000256" key="1">
    <source>
        <dbReference type="ARBA" id="ARBA00022729"/>
    </source>
</evidence>
<dbReference type="Pfam" id="PF00497">
    <property type="entry name" value="SBP_bac_3"/>
    <property type="match status" value="1"/>
</dbReference>
<dbReference type="AlphaFoldDB" id="A0A432VCR3"/>
<dbReference type="PANTHER" id="PTHR35936">
    <property type="entry name" value="MEMBRANE-BOUND LYTIC MUREIN TRANSGLYCOSYLASE F"/>
    <property type="match status" value="1"/>
</dbReference>
<dbReference type="SMART" id="SM00062">
    <property type="entry name" value="PBPb"/>
    <property type="match status" value="1"/>
</dbReference>
<accession>A0A432VCR3</accession>
<feature type="domain" description="Solute-binding protein family 3/N-terminal" evidence="3">
    <location>
        <begin position="34"/>
        <end position="275"/>
    </location>
</feature>
<comment type="caution">
    <text evidence="4">The sequence shown here is derived from an EMBL/GenBank/DDBJ whole genome shotgun (WGS) entry which is preliminary data.</text>
</comment>
<dbReference type="OrthoDB" id="9768183at2"/>
<dbReference type="EMBL" id="RKST01000001">
    <property type="protein sequence ID" value="RUM99903.1"/>
    <property type="molecule type" value="Genomic_DNA"/>
</dbReference>
<reference evidence="4 5" key="1">
    <citation type="submission" date="2018-11" db="EMBL/GenBank/DDBJ databases">
        <title>Pseudaminobacter arsenicus sp. nov., an arsenic-resistant bacterium isolated from arsenic-rich aquifers.</title>
        <authorList>
            <person name="Mu Y."/>
        </authorList>
    </citation>
    <scope>NUCLEOTIDE SEQUENCE [LARGE SCALE GENOMIC DNA]</scope>
    <source>
        <strain evidence="4 5">CB3</strain>
    </source>
</reference>
<dbReference type="InterPro" id="IPR001638">
    <property type="entry name" value="Solute-binding_3/MltF_N"/>
</dbReference>
<dbReference type="PROSITE" id="PS51257">
    <property type="entry name" value="PROKAR_LIPOPROTEIN"/>
    <property type="match status" value="1"/>
</dbReference>
<proteinExistence type="predicted"/>
<organism evidence="4 5">
    <name type="scientific">Borborobacter arsenicus</name>
    <dbReference type="NCBI Taxonomy" id="1851146"/>
    <lineage>
        <taxon>Bacteria</taxon>
        <taxon>Pseudomonadati</taxon>
        <taxon>Pseudomonadota</taxon>
        <taxon>Alphaproteobacteria</taxon>
        <taxon>Hyphomicrobiales</taxon>
        <taxon>Phyllobacteriaceae</taxon>
        <taxon>Borborobacter</taxon>
    </lineage>
</organism>
<name>A0A432VCR3_9HYPH</name>
<feature type="chain" id="PRO_5019378992" evidence="2">
    <location>
        <begin position="22"/>
        <end position="283"/>
    </location>
</feature>
<dbReference type="CDD" id="cd13530">
    <property type="entry name" value="PBP2_peptides_like"/>
    <property type="match status" value="1"/>
</dbReference>
<feature type="signal peptide" evidence="2">
    <location>
        <begin position="1"/>
        <end position="21"/>
    </location>
</feature>